<feature type="transmembrane region" description="Helical" evidence="5">
    <location>
        <begin position="205"/>
        <end position="225"/>
    </location>
</feature>
<gene>
    <name evidence="6" type="ORF">LY60_00583</name>
</gene>
<dbReference type="PANTHER" id="PTHR30249">
    <property type="entry name" value="PUTATIVE SEROTONIN TRANSPORTER"/>
    <property type="match status" value="1"/>
</dbReference>
<accession>A0A562JL64</accession>
<dbReference type="AlphaFoldDB" id="A0A562JL64"/>
<feature type="transmembrane region" description="Helical" evidence="5">
    <location>
        <begin position="61"/>
        <end position="81"/>
    </location>
</feature>
<keyword evidence="6" id="KW-0378">Hydrolase</keyword>
<protein>
    <submittedName>
        <fullName evidence="6">Putative effector of murein hydrolase</fullName>
    </submittedName>
</protein>
<dbReference type="InterPro" id="IPR007300">
    <property type="entry name" value="CidB/LrgB"/>
</dbReference>
<evidence type="ECO:0000256" key="4">
    <source>
        <dbReference type="ARBA" id="ARBA00023136"/>
    </source>
</evidence>
<organism evidence="6 7">
    <name type="scientific">Sedimentibacter saalensis</name>
    <dbReference type="NCBI Taxonomy" id="130788"/>
    <lineage>
        <taxon>Bacteria</taxon>
        <taxon>Bacillati</taxon>
        <taxon>Bacillota</taxon>
        <taxon>Tissierellia</taxon>
        <taxon>Sedimentibacter</taxon>
    </lineage>
</organism>
<dbReference type="RefSeq" id="WP_145079652.1">
    <property type="nucleotide sequence ID" value="NZ_DAMBUX010000006.1"/>
</dbReference>
<sequence>MIKEILTSLFYIIITVIFFAAGFKINKKYKITALNPIIFAALSIGIFLSLFKIPYAEYSKGGKIISNALGPIVVVLAIPLYKNRYELKKNLIPIAGGVVASIITSFASVIILCRLFKIENTILLSLLSKSITNPMAVESTKLLGGNEAITIASVVITGIVGAAVAPAVMKFGKIKSNVAKGIGIGSSSHALGTSKAVEINEETGAASGLAIGVTGLMTIIGIIIFA</sequence>
<feature type="transmembrane region" description="Helical" evidence="5">
    <location>
        <begin position="6"/>
        <end position="25"/>
    </location>
</feature>
<proteinExistence type="predicted"/>
<comment type="caution">
    <text evidence="6">The sequence shown here is derived from an EMBL/GenBank/DDBJ whole genome shotgun (WGS) entry which is preliminary data.</text>
</comment>
<evidence type="ECO:0000256" key="2">
    <source>
        <dbReference type="ARBA" id="ARBA00022692"/>
    </source>
</evidence>
<evidence type="ECO:0000256" key="5">
    <source>
        <dbReference type="SAM" id="Phobius"/>
    </source>
</evidence>
<keyword evidence="3 5" id="KW-1133">Transmembrane helix</keyword>
<keyword evidence="2 5" id="KW-0812">Transmembrane</keyword>
<dbReference type="Pfam" id="PF04172">
    <property type="entry name" value="LrgB"/>
    <property type="match status" value="1"/>
</dbReference>
<comment type="subcellular location">
    <subcellularLocation>
        <location evidence="1">Membrane</location>
        <topology evidence="1">Multi-pass membrane protein</topology>
    </subcellularLocation>
</comment>
<dbReference type="PANTHER" id="PTHR30249:SF0">
    <property type="entry name" value="PLASTIDAL GLYCOLATE_GLYCERATE TRANSLOCATOR 1, CHLOROPLASTIC"/>
    <property type="match status" value="1"/>
</dbReference>
<evidence type="ECO:0000313" key="6">
    <source>
        <dbReference type="EMBL" id="TWH83961.1"/>
    </source>
</evidence>
<evidence type="ECO:0000256" key="1">
    <source>
        <dbReference type="ARBA" id="ARBA00004141"/>
    </source>
</evidence>
<dbReference type="Proteomes" id="UP000315343">
    <property type="component" value="Unassembled WGS sequence"/>
</dbReference>
<keyword evidence="7" id="KW-1185">Reference proteome</keyword>
<name>A0A562JL64_9FIRM</name>
<evidence type="ECO:0000256" key="3">
    <source>
        <dbReference type="ARBA" id="ARBA00022989"/>
    </source>
</evidence>
<feature type="transmembrane region" description="Helical" evidence="5">
    <location>
        <begin position="148"/>
        <end position="168"/>
    </location>
</feature>
<reference evidence="6 7" key="1">
    <citation type="submission" date="2019-07" db="EMBL/GenBank/DDBJ databases">
        <title>Genomic Encyclopedia of Type Strains, Phase I: the one thousand microbial genomes (KMG-I) project.</title>
        <authorList>
            <person name="Kyrpides N."/>
        </authorList>
    </citation>
    <scope>NUCLEOTIDE SEQUENCE [LARGE SCALE GENOMIC DNA]</scope>
    <source>
        <strain evidence="6 7">DSM 13558</strain>
    </source>
</reference>
<dbReference type="GO" id="GO:0016787">
    <property type="term" value="F:hydrolase activity"/>
    <property type="evidence" value="ECO:0007669"/>
    <property type="project" value="UniProtKB-KW"/>
</dbReference>
<dbReference type="OrthoDB" id="9811701at2"/>
<dbReference type="GO" id="GO:0016020">
    <property type="term" value="C:membrane"/>
    <property type="evidence" value="ECO:0007669"/>
    <property type="project" value="UniProtKB-SubCell"/>
</dbReference>
<evidence type="ECO:0000313" key="7">
    <source>
        <dbReference type="Proteomes" id="UP000315343"/>
    </source>
</evidence>
<feature type="transmembrane region" description="Helical" evidence="5">
    <location>
        <begin position="37"/>
        <end position="55"/>
    </location>
</feature>
<dbReference type="EMBL" id="VLKH01000001">
    <property type="protein sequence ID" value="TWH83961.1"/>
    <property type="molecule type" value="Genomic_DNA"/>
</dbReference>
<feature type="transmembrane region" description="Helical" evidence="5">
    <location>
        <begin position="93"/>
        <end position="117"/>
    </location>
</feature>
<keyword evidence="4 5" id="KW-0472">Membrane</keyword>